<keyword evidence="3 4" id="KW-0687">Ribonucleoprotein</keyword>
<dbReference type="InterPro" id="IPR005823">
    <property type="entry name" value="Ribosomal_uL13_bac-type"/>
</dbReference>
<evidence type="ECO:0000256" key="3">
    <source>
        <dbReference type="ARBA" id="ARBA00023274"/>
    </source>
</evidence>
<dbReference type="GO" id="GO:0017148">
    <property type="term" value="P:negative regulation of translation"/>
    <property type="evidence" value="ECO:0007669"/>
    <property type="project" value="TreeGrafter"/>
</dbReference>
<keyword evidence="2 4" id="KW-0689">Ribosomal protein</keyword>
<dbReference type="HAMAP" id="MF_01366">
    <property type="entry name" value="Ribosomal_uL13"/>
    <property type="match status" value="1"/>
</dbReference>
<gene>
    <name evidence="4" type="primary">rplM</name>
    <name evidence="5" type="ORF">COS52_00630</name>
</gene>
<dbReference type="InterPro" id="IPR005822">
    <property type="entry name" value="Ribosomal_uL13"/>
</dbReference>
<dbReference type="EMBL" id="PEVA01000025">
    <property type="protein sequence ID" value="PIV08834.1"/>
    <property type="molecule type" value="Genomic_DNA"/>
</dbReference>
<proteinExistence type="inferred from homology"/>
<dbReference type="AlphaFoldDB" id="A0A2M7BTM8"/>
<sequence>MSNLTKITKPISVTDIQQAWHLVDMKGKVLGRELPRISTLLQGKHKPTYVPNIDSGDYVVVINASHLLLTGDKMNTKMYDHFSGYPGGLKKTKASDLLEHNPARMVVNGVGGMLPKNKLRDKRLARLFVFADDKHPYTAEFARK</sequence>
<dbReference type="Pfam" id="PF00572">
    <property type="entry name" value="Ribosomal_L13"/>
    <property type="match status" value="1"/>
</dbReference>
<dbReference type="GO" id="GO:1990904">
    <property type="term" value="C:ribonucleoprotein complex"/>
    <property type="evidence" value="ECO:0007669"/>
    <property type="project" value="UniProtKB-KW"/>
</dbReference>
<comment type="caution">
    <text evidence="5">The sequence shown here is derived from an EMBL/GenBank/DDBJ whole genome shotgun (WGS) entry which is preliminary data.</text>
</comment>
<dbReference type="SUPFAM" id="SSF52161">
    <property type="entry name" value="Ribosomal protein L13"/>
    <property type="match status" value="1"/>
</dbReference>
<name>A0A2M7BTM8_9BACT</name>
<comment type="function">
    <text evidence="4">This protein is one of the early assembly proteins of the 50S ribosomal subunit, although it is not seen to bind rRNA by itself. It is important during the early stages of 50S assembly.</text>
</comment>
<evidence type="ECO:0000313" key="6">
    <source>
        <dbReference type="Proteomes" id="UP000230119"/>
    </source>
</evidence>
<dbReference type="Proteomes" id="UP000230119">
    <property type="component" value="Unassembled WGS sequence"/>
</dbReference>
<dbReference type="PIRSF" id="PIRSF002181">
    <property type="entry name" value="Ribosomal_L13"/>
    <property type="match status" value="1"/>
</dbReference>
<evidence type="ECO:0000313" key="5">
    <source>
        <dbReference type="EMBL" id="PIV08834.1"/>
    </source>
</evidence>
<organism evidence="5 6">
    <name type="scientific">Candidatus Roizmanbacteria bacterium CG03_land_8_20_14_0_80_39_12</name>
    <dbReference type="NCBI Taxonomy" id="1974847"/>
    <lineage>
        <taxon>Bacteria</taxon>
        <taxon>Candidatus Roizmaniibacteriota</taxon>
    </lineage>
</organism>
<evidence type="ECO:0000256" key="1">
    <source>
        <dbReference type="ARBA" id="ARBA00006227"/>
    </source>
</evidence>
<dbReference type="GO" id="GO:0003729">
    <property type="term" value="F:mRNA binding"/>
    <property type="evidence" value="ECO:0007669"/>
    <property type="project" value="TreeGrafter"/>
</dbReference>
<dbReference type="PANTHER" id="PTHR11545">
    <property type="entry name" value="RIBOSOMAL PROTEIN L13"/>
    <property type="match status" value="1"/>
</dbReference>
<evidence type="ECO:0000256" key="2">
    <source>
        <dbReference type="ARBA" id="ARBA00022980"/>
    </source>
</evidence>
<dbReference type="GO" id="GO:0005840">
    <property type="term" value="C:ribosome"/>
    <property type="evidence" value="ECO:0007669"/>
    <property type="project" value="UniProtKB-KW"/>
</dbReference>
<dbReference type="GO" id="GO:0006412">
    <property type="term" value="P:translation"/>
    <property type="evidence" value="ECO:0007669"/>
    <property type="project" value="UniProtKB-UniRule"/>
</dbReference>
<dbReference type="Gene3D" id="3.90.1180.10">
    <property type="entry name" value="Ribosomal protein L13"/>
    <property type="match status" value="1"/>
</dbReference>
<protein>
    <recommendedName>
        <fullName evidence="4">Large ribosomal subunit protein uL13</fullName>
    </recommendedName>
</protein>
<accession>A0A2M7BTM8</accession>
<comment type="subunit">
    <text evidence="4">Part of the 50S ribosomal subunit.</text>
</comment>
<comment type="similarity">
    <text evidence="1 4">Belongs to the universal ribosomal protein uL13 family.</text>
</comment>
<evidence type="ECO:0000256" key="4">
    <source>
        <dbReference type="HAMAP-Rule" id="MF_01366"/>
    </source>
</evidence>
<dbReference type="GO" id="GO:0003735">
    <property type="term" value="F:structural constituent of ribosome"/>
    <property type="evidence" value="ECO:0007669"/>
    <property type="project" value="InterPro"/>
</dbReference>
<dbReference type="CDD" id="cd00392">
    <property type="entry name" value="Ribosomal_L13"/>
    <property type="match status" value="1"/>
</dbReference>
<dbReference type="InterPro" id="IPR036899">
    <property type="entry name" value="Ribosomal_uL13_sf"/>
</dbReference>
<reference evidence="6" key="1">
    <citation type="submission" date="2017-09" db="EMBL/GenBank/DDBJ databases">
        <title>Depth-based differentiation of microbial function through sediment-hosted aquifers and enrichment of novel symbionts in the deep terrestrial subsurface.</title>
        <authorList>
            <person name="Probst A.J."/>
            <person name="Ladd B."/>
            <person name="Jarett J.K."/>
            <person name="Geller-Mcgrath D.E."/>
            <person name="Sieber C.M.K."/>
            <person name="Emerson J.B."/>
            <person name="Anantharaman K."/>
            <person name="Thomas B.C."/>
            <person name="Malmstrom R."/>
            <person name="Stieglmeier M."/>
            <person name="Klingl A."/>
            <person name="Woyke T."/>
            <person name="Ryan C.M."/>
            <person name="Banfield J.F."/>
        </authorList>
    </citation>
    <scope>NUCLEOTIDE SEQUENCE [LARGE SCALE GENOMIC DNA]</scope>
</reference>
<dbReference type="NCBIfam" id="TIGR01066">
    <property type="entry name" value="rplM_bact"/>
    <property type="match status" value="1"/>
</dbReference>
<dbReference type="PANTHER" id="PTHR11545:SF2">
    <property type="entry name" value="LARGE RIBOSOMAL SUBUNIT PROTEIN UL13M"/>
    <property type="match status" value="1"/>
</dbReference>